<gene>
    <name evidence="3" type="ORF">DEQ80_10550</name>
</gene>
<dbReference type="GO" id="GO:0080120">
    <property type="term" value="P:CAAX-box protein maturation"/>
    <property type="evidence" value="ECO:0007669"/>
    <property type="project" value="UniProtKB-ARBA"/>
</dbReference>
<feature type="domain" description="CAAX prenyl protease 2/Lysostaphin resistance protein A-like" evidence="2">
    <location>
        <begin position="120"/>
        <end position="217"/>
    </location>
</feature>
<feature type="transmembrane region" description="Helical" evidence="1">
    <location>
        <begin position="181"/>
        <end position="200"/>
    </location>
</feature>
<keyword evidence="1" id="KW-0472">Membrane</keyword>
<organism evidence="3 4">
    <name type="scientific">Anaerolinea thermolimosa</name>
    <dbReference type="NCBI Taxonomy" id="229919"/>
    <lineage>
        <taxon>Bacteria</taxon>
        <taxon>Bacillati</taxon>
        <taxon>Chloroflexota</taxon>
        <taxon>Anaerolineae</taxon>
        <taxon>Anaerolineales</taxon>
        <taxon>Anaerolineaceae</taxon>
        <taxon>Anaerolinea</taxon>
    </lineage>
</organism>
<evidence type="ECO:0000313" key="3">
    <source>
        <dbReference type="EMBL" id="HCE18288.1"/>
    </source>
</evidence>
<dbReference type="GO" id="GO:0004175">
    <property type="term" value="F:endopeptidase activity"/>
    <property type="evidence" value="ECO:0007669"/>
    <property type="project" value="UniProtKB-ARBA"/>
</dbReference>
<evidence type="ECO:0000256" key="1">
    <source>
        <dbReference type="SAM" id="Phobius"/>
    </source>
</evidence>
<feature type="transmembrane region" description="Helical" evidence="1">
    <location>
        <begin position="94"/>
        <end position="116"/>
    </location>
</feature>
<feature type="transmembrane region" description="Helical" evidence="1">
    <location>
        <begin position="221"/>
        <end position="245"/>
    </location>
</feature>
<protein>
    <recommendedName>
        <fullName evidence="2">CAAX prenyl protease 2/Lysostaphin resistance protein A-like domain-containing protein</fullName>
    </recommendedName>
</protein>
<dbReference type="PANTHER" id="PTHR36435:SF1">
    <property type="entry name" value="CAAX AMINO TERMINAL PROTEASE FAMILY PROTEIN"/>
    <property type="match status" value="1"/>
</dbReference>
<comment type="caution">
    <text evidence="3">The sequence shown here is derived from an EMBL/GenBank/DDBJ whole genome shotgun (WGS) entry which is preliminary data.</text>
</comment>
<accession>A0A3D1JKL0</accession>
<evidence type="ECO:0000313" key="4">
    <source>
        <dbReference type="Proteomes" id="UP000264141"/>
    </source>
</evidence>
<dbReference type="AlphaFoldDB" id="A0A3D1JKL0"/>
<feature type="transmembrane region" description="Helical" evidence="1">
    <location>
        <begin position="34"/>
        <end position="56"/>
    </location>
</feature>
<keyword evidence="1" id="KW-1133">Transmembrane helix</keyword>
<keyword evidence="1" id="KW-0812">Transmembrane</keyword>
<dbReference type="STRING" id="229919.GCA_001050195_00178"/>
<dbReference type="InterPro" id="IPR052710">
    <property type="entry name" value="CAAX_protease"/>
</dbReference>
<dbReference type="EMBL" id="DPBP01000041">
    <property type="protein sequence ID" value="HCE18288.1"/>
    <property type="molecule type" value="Genomic_DNA"/>
</dbReference>
<sequence>MNLDTTSPVLRSPGDPSISTLPDSFQKHPVRSAWLLFLAYLVLATLAGLAAKALFPQFQPEFIALVAMSIVVAIALSVWRLWHEAGFNPPSAWHDVRLMIFPAIVVLVLPFLGGIQPVEWKSFLYLVVAYALTGFMEEGLMRGIVMRVLKPTGVTRSVVLSALLFALIHVGNLLYRNPFIVLAQMVGAFVHGIGLGAIRLRTNTIWIPVILHGLHDLALKYTRFPAIPLDVLQVTLLMLFGIYLLRTWKPTPETPAL</sequence>
<dbReference type="Proteomes" id="UP000264141">
    <property type="component" value="Unassembled WGS sequence"/>
</dbReference>
<feature type="transmembrane region" description="Helical" evidence="1">
    <location>
        <begin position="62"/>
        <end position="82"/>
    </location>
</feature>
<dbReference type="PANTHER" id="PTHR36435">
    <property type="entry name" value="SLR1288 PROTEIN"/>
    <property type="match status" value="1"/>
</dbReference>
<evidence type="ECO:0000259" key="2">
    <source>
        <dbReference type="Pfam" id="PF02517"/>
    </source>
</evidence>
<feature type="transmembrane region" description="Helical" evidence="1">
    <location>
        <begin position="122"/>
        <end position="141"/>
    </location>
</feature>
<proteinExistence type="predicted"/>
<feature type="transmembrane region" description="Helical" evidence="1">
    <location>
        <begin position="153"/>
        <end position="175"/>
    </location>
</feature>
<dbReference type="Pfam" id="PF02517">
    <property type="entry name" value="Rce1-like"/>
    <property type="match status" value="1"/>
</dbReference>
<reference evidence="3 4" key="1">
    <citation type="journal article" date="2018" name="Nat. Biotechnol.">
        <title>A standardized bacterial taxonomy based on genome phylogeny substantially revises the tree of life.</title>
        <authorList>
            <person name="Parks D.H."/>
            <person name="Chuvochina M."/>
            <person name="Waite D.W."/>
            <person name="Rinke C."/>
            <person name="Skarshewski A."/>
            <person name="Chaumeil P.A."/>
            <person name="Hugenholtz P."/>
        </authorList>
    </citation>
    <scope>NUCLEOTIDE SEQUENCE [LARGE SCALE GENOMIC DNA]</scope>
    <source>
        <strain evidence="3">UBA8781</strain>
    </source>
</reference>
<dbReference type="InterPro" id="IPR003675">
    <property type="entry name" value="Rce1/LyrA-like_dom"/>
</dbReference>
<name>A0A3D1JKL0_9CHLR</name>